<keyword evidence="2" id="KW-1185">Reference proteome</keyword>
<dbReference type="PANTHER" id="PTHR28630">
    <property type="match status" value="1"/>
</dbReference>
<dbReference type="Gene3D" id="3.40.30.10">
    <property type="entry name" value="Glutaredoxin"/>
    <property type="match status" value="1"/>
</dbReference>
<dbReference type="Proteomes" id="UP001474421">
    <property type="component" value="Unassembled WGS sequence"/>
</dbReference>
<dbReference type="EMBL" id="JAOTOJ010000002">
    <property type="protein sequence ID" value="KAK9408266.1"/>
    <property type="molecule type" value="Genomic_DNA"/>
</dbReference>
<evidence type="ECO:0000313" key="2">
    <source>
        <dbReference type="Proteomes" id="UP001474421"/>
    </source>
</evidence>
<dbReference type="PANTHER" id="PTHR28630:SF3">
    <property type="entry name" value="PEROXIREDOXIN-LIKE 2C"/>
    <property type="match status" value="1"/>
</dbReference>
<evidence type="ECO:0000313" key="1">
    <source>
        <dbReference type="EMBL" id="KAK9408266.1"/>
    </source>
</evidence>
<name>A0AAW1C266_CROAD</name>
<reference evidence="1 2" key="1">
    <citation type="journal article" date="2024" name="Proc. Natl. Acad. Sci. U.S.A.">
        <title>The genetic regulatory architecture and epigenomic basis for age-related changes in rattlesnake venom.</title>
        <authorList>
            <person name="Hogan M.P."/>
            <person name="Holding M.L."/>
            <person name="Nystrom G.S."/>
            <person name="Colston T.J."/>
            <person name="Bartlett D.A."/>
            <person name="Mason A.J."/>
            <person name="Ellsworth S.A."/>
            <person name="Rautsaw R.M."/>
            <person name="Lawrence K.C."/>
            <person name="Strickland J.L."/>
            <person name="He B."/>
            <person name="Fraser P."/>
            <person name="Margres M.J."/>
            <person name="Gilbert D.M."/>
            <person name="Gibbs H.L."/>
            <person name="Parkinson C.L."/>
            <person name="Rokyta D.R."/>
        </authorList>
    </citation>
    <scope>NUCLEOTIDE SEQUENCE [LARGE SCALE GENOMIC DNA]</scope>
    <source>
        <strain evidence="1">DRR0105</strain>
    </source>
</reference>
<dbReference type="Pfam" id="PF13911">
    <property type="entry name" value="AhpC-TSA_2"/>
    <property type="match status" value="1"/>
</dbReference>
<dbReference type="AlphaFoldDB" id="A0AAW1C266"/>
<organism evidence="1 2">
    <name type="scientific">Crotalus adamanteus</name>
    <name type="common">Eastern diamondback rattlesnake</name>
    <dbReference type="NCBI Taxonomy" id="8729"/>
    <lineage>
        <taxon>Eukaryota</taxon>
        <taxon>Metazoa</taxon>
        <taxon>Chordata</taxon>
        <taxon>Craniata</taxon>
        <taxon>Vertebrata</taxon>
        <taxon>Euteleostomi</taxon>
        <taxon>Lepidosauria</taxon>
        <taxon>Squamata</taxon>
        <taxon>Bifurcata</taxon>
        <taxon>Unidentata</taxon>
        <taxon>Episquamata</taxon>
        <taxon>Toxicofera</taxon>
        <taxon>Serpentes</taxon>
        <taxon>Colubroidea</taxon>
        <taxon>Viperidae</taxon>
        <taxon>Crotalinae</taxon>
        <taxon>Crotalus</taxon>
    </lineage>
</organism>
<dbReference type="CDD" id="cd02970">
    <property type="entry name" value="PRX_like2"/>
    <property type="match status" value="1"/>
</dbReference>
<accession>A0AAW1C266</accession>
<comment type="caution">
    <text evidence="1">The sequence shown here is derived from an EMBL/GenBank/DDBJ whole genome shotgun (WGS) entry which is preliminary data.</text>
</comment>
<dbReference type="InterPro" id="IPR032801">
    <property type="entry name" value="PXL2A/B/C"/>
</dbReference>
<gene>
    <name evidence="1" type="ORF">NXF25_007040</name>
</gene>
<protein>
    <submittedName>
        <fullName evidence="1">Thioredoxin-like AAED1</fullName>
    </submittedName>
</protein>
<sequence>MLGASGVPLLRLPPEEELIPQRKRKPLPRNPHIPLGSVSRDLFGLGRCSMGDPVTEQIAARTDWQRAQEDPAELWCVGQRLVEDAVGNRIPFGALYKEQKTIVIFLRHFLCYICKEYVEDLGKIPKKFLQDANVRLVVIGQSAHHHIQPFCNLTGYPHEIYVDPGREIYKILGMKRGETSSSAVHSPHVKSSLLSGSIKSMWRAMTSPAFDFQGDPAQQGGTFILGPGDEIHFVHLDQNRLDHVPINTVLQLAGVKTVDFTYRSEIIDI</sequence>
<dbReference type="InterPro" id="IPR036249">
    <property type="entry name" value="Thioredoxin-like_sf"/>
</dbReference>
<dbReference type="SUPFAM" id="SSF52833">
    <property type="entry name" value="Thioredoxin-like"/>
    <property type="match status" value="1"/>
</dbReference>
<proteinExistence type="predicted"/>